<proteinExistence type="predicted"/>
<evidence type="ECO:0000313" key="1">
    <source>
        <dbReference type="EMBL" id="BBM16065.1"/>
    </source>
</evidence>
<dbReference type="Proteomes" id="UP000509460">
    <property type="component" value="Chromosome"/>
</dbReference>
<evidence type="ECO:0000313" key="2">
    <source>
        <dbReference type="Proteomes" id="UP000509460"/>
    </source>
</evidence>
<sequence length="238" mass="28522">MSIYTIEELQKMKDFLNKKRQLHSVAELFEKQFIHQNSIAYLNTRNYTLLIQLIIQFFINSKKMGKNAQITFWHEWGHIYEATLLGYEFTIIILKDCRTHHLFYLDEKTDRINYISIKVSVLDVLKARSANGIAYFRKSNIKIDDLKRIALGGFKQDFYQKRKPNRKIYKSMGYSSLFRKIRKGSDLSFLLTNKNLDELELLWKNLYEYIYNKKDESIISEIKSPFAIKKYRERINSL</sequence>
<organism evidence="1 2">
    <name type="scientific">Enterococcus mundtii</name>
    <dbReference type="NCBI Taxonomy" id="53346"/>
    <lineage>
        <taxon>Bacteria</taxon>
        <taxon>Bacillati</taxon>
        <taxon>Bacillota</taxon>
        <taxon>Bacilli</taxon>
        <taxon>Lactobacillales</taxon>
        <taxon>Enterococcaceae</taxon>
        <taxon>Enterococcus</taxon>
    </lineage>
</organism>
<gene>
    <name evidence="1" type="ORF">EM151A_2905</name>
</gene>
<name>A0AAI8RAU5_ENTMU</name>
<dbReference type="AlphaFoldDB" id="A0AAI8RAU5"/>
<protein>
    <submittedName>
        <fullName evidence="1">Uncharacterized protein</fullName>
    </submittedName>
</protein>
<dbReference type="EMBL" id="AP019810">
    <property type="protein sequence ID" value="BBM16065.1"/>
    <property type="molecule type" value="Genomic_DNA"/>
</dbReference>
<dbReference type="RefSeq" id="WP_178946767.1">
    <property type="nucleotide sequence ID" value="NZ_AP019810.1"/>
</dbReference>
<reference evidence="1 2" key="1">
    <citation type="submission" date="2019-07" db="EMBL/GenBank/DDBJ databases">
        <title>antibiotic susceptibility of plant-derived lactic acid bacteria.</title>
        <authorList>
            <person name="Sugiyama M."/>
            <person name="Noda M."/>
        </authorList>
    </citation>
    <scope>NUCLEOTIDE SEQUENCE [LARGE SCALE GENOMIC DNA]</scope>
    <source>
        <strain evidence="1 2">15-1A</strain>
    </source>
</reference>
<accession>A0AAI8RAU5</accession>